<comment type="caution">
    <text evidence="4">The sequence shown here is derived from an EMBL/GenBank/DDBJ whole genome shotgun (WGS) entry which is preliminary data.</text>
</comment>
<dbReference type="PANTHER" id="PTHR42748">
    <property type="entry name" value="NITROGEN METABOLITE REPRESSION PROTEIN NMRA FAMILY MEMBER"/>
    <property type="match status" value="1"/>
</dbReference>
<dbReference type="Proteomes" id="UP000805614">
    <property type="component" value="Unassembled WGS sequence"/>
</dbReference>
<dbReference type="EMBL" id="JABVEC010000012">
    <property type="protein sequence ID" value="MBC6467370.1"/>
    <property type="molecule type" value="Genomic_DNA"/>
</dbReference>
<keyword evidence="5" id="KW-1185">Reference proteome</keyword>
<dbReference type="PANTHER" id="PTHR42748:SF7">
    <property type="entry name" value="NMRA LIKE REDOX SENSOR 1-RELATED"/>
    <property type="match status" value="1"/>
</dbReference>
<dbReference type="Gene3D" id="3.90.25.10">
    <property type="entry name" value="UDP-galactose 4-epimerase, domain 1"/>
    <property type="match status" value="1"/>
</dbReference>
<evidence type="ECO:0000313" key="4">
    <source>
        <dbReference type="EMBL" id="MBC6467370.1"/>
    </source>
</evidence>
<proteinExistence type="inferred from homology"/>
<accession>A0ABR7LRJ0</accession>
<dbReference type="InterPro" id="IPR008030">
    <property type="entry name" value="NmrA-like"/>
</dbReference>
<keyword evidence="2" id="KW-0521">NADP</keyword>
<evidence type="ECO:0000313" key="5">
    <source>
        <dbReference type="Proteomes" id="UP000805614"/>
    </source>
</evidence>
<dbReference type="InterPro" id="IPR036291">
    <property type="entry name" value="NAD(P)-bd_dom_sf"/>
</dbReference>
<sequence length="320" mass="33248">MTTPLKRSLSSTTAAISAGKPILVTGATGRQGGAAAVRLLADGWPVRVLVRDPAAAAVRELAAAGAEPLRGDLDDPGSLKAAMADAHGVFAVTPDDLDGDREIRRGRHLADAAAAVGVAHLVFASVGGAERGTGISYWESKWAIEQHIAALGLPATVLRPVRFMENHAIPGLGLGGISADGVLRHLFAPDVPVQLIAVTDIGAFAALAFADPAAYLGRALELAGDELTPDATVRLISRHLGRQITYQQVAGEELNLNEDASRAFTAQNGLWRADIPALRHRHPDLLDFPAWLDQGGADAIATLLDGADPARSAGAGRDHS</sequence>
<gene>
    <name evidence="4" type="ORF">HKK74_17985</name>
</gene>
<evidence type="ECO:0000259" key="3">
    <source>
        <dbReference type="Pfam" id="PF05368"/>
    </source>
</evidence>
<dbReference type="Pfam" id="PF05368">
    <property type="entry name" value="NmrA"/>
    <property type="match status" value="1"/>
</dbReference>
<dbReference type="RefSeq" id="WP_187244370.1">
    <property type="nucleotide sequence ID" value="NZ_BAAAOK010000005.1"/>
</dbReference>
<dbReference type="Gene3D" id="3.40.50.720">
    <property type="entry name" value="NAD(P)-binding Rossmann-like Domain"/>
    <property type="match status" value="1"/>
</dbReference>
<evidence type="ECO:0000256" key="1">
    <source>
        <dbReference type="ARBA" id="ARBA00006328"/>
    </source>
</evidence>
<comment type="similarity">
    <text evidence="1">Belongs to the NmrA-type oxidoreductase family.</text>
</comment>
<name>A0ABR7LRJ0_9ACTN</name>
<dbReference type="SUPFAM" id="SSF51735">
    <property type="entry name" value="NAD(P)-binding Rossmann-fold domains"/>
    <property type="match status" value="1"/>
</dbReference>
<organism evidence="4 5">
    <name type="scientific">Actinomadura alba</name>
    <dbReference type="NCBI Taxonomy" id="406431"/>
    <lineage>
        <taxon>Bacteria</taxon>
        <taxon>Bacillati</taxon>
        <taxon>Actinomycetota</taxon>
        <taxon>Actinomycetes</taxon>
        <taxon>Streptosporangiales</taxon>
        <taxon>Thermomonosporaceae</taxon>
        <taxon>Actinomadura</taxon>
    </lineage>
</organism>
<reference evidence="4 5" key="1">
    <citation type="submission" date="2020-06" db="EMBL/GenBank/DDBJ databases">
        <title>Actinomadura xiongansis sp. nov., isolated from soil of Baiyangdian.</title>
        <authorList>
            <person name="Zhang X."/>
        </authorList>
    </citation>
    <scope>NUCLEOTIDE SEQUENCE [LARGE SCALE GENOMIC DNA]</scope>
    <source>
        <strain evidence="4 5">HBUM206468</strain>
    </source>
</reference>
<feature type="domain" description="NmrA-like" evidence="3">
    <location>
        <begin position="20"/>
        <end position="253"/>
    </location>
</feature>
<protein>
    <submittedName>
        <fullName evidence="4">NmrA family NAD(P)-binding protein</fullName>
    </submittedName>
</protein>
<dbReference type="InterPro" id="IPR051164">
    <property type="entry name" value="NmrA-like_oxidored"/>
</dbReference>
<evidence type="ECO:0000256" key="2">
    <source>
        <dbReference type="ARBA" id="ARBA00022857"/>
    </source>
</evidence>